<dbReference type="AlphaFoldDB" id="A0AB38DNL7"/>
<name>A0AB38DNL7_9NEIS</name>
<sequence length="192" mass="22135">MSFNTQPPEGGCCRPCLPSCWSLTFQHTAARRRLPARFVQRLYCHSLFQHTAARRRLPRPKTHRPARGSGFNTQPPEGGCFYFGGCVLGFLGFNTQPPEGGCHTLFLQKLYRLQFQHTAARRRLRVSSTSSSQVCGFQHTAARRRLLSLYRYCPQRTKFQHTAARRRLLIVSNQSTVKTKFQHTAARRRLRN</sequence>
<proteinExistence type="predicted"/>
<evidence type="ECO:0000313" key="1">
    <source>
        <dbReference type="EMBL" id="SNU78711.1"/>
    </source>
</evidence>
<reference evidence="1 2" key="1">
    <citation type="submission" date="2017-06" db="EMBL/GenBank/DDBJ databases">
        <authorList>
            <consortium name="Pathogen Informatics"/>
        </authorList>
    </citation>
    <scope>NUCLEOTIDE SEQUENCE [LARGE SCALE GENOMIC DNA]</scope>
    <source>
        <strain evidence="1 2">NCTC12230</strain>
    </source>
</reference>
<gene>
    <name evidence="1" type="ORF">SAMEA4504057_00187</name>
</gene>
<evidence type="ECO:0000313" key="2">
    <source>
        <dbReference type="Proteomes" id="UP000215033"/>
    </source>
</evidence>
<dbReference type="EMBL" id="LT906434">
    <property type="protein sequence ID" value="SNU78711.1"/>
    <property type="molecule type" value="Genomic_DNA"/>
</dbReference>
<organism evidence="1 2">
    <name type="scientific">Neisseria zoodegmatis</name>
    <dbReference type="NCBI Taxonomy" id="326523"/>
    <lineage>
        <taxon>Bacteria</taxon>
        <taxon>Pseudomonadati</taxon>
        <taxon>Pseudomonadota</taxon>
        <taxon>Betaproteobacteria</taxon>
        <taxon>Neisseriales</taxon>
        <taxon>Neisseriaceae</taxon>
        <taxon>Neisseria</taxon>
    </lineage>
</organism>
<accession>A0AB38DNL7</accession>
<dbReference type="KEGG" id="nzo:SAMEA4504057_0187"/>
<protein>
    <submittedName>
        <fullName evidence="1">Uncharacterized protein</fullName>
    </submittedName>
</protein>
<dbReference type="Proteomes" id="UP000215033">
    <property type="component" value="Chromosome 1"/>
</dbReference>